<gene>
    <name evidence="1" type="ORF">DP107_01960</name>
</gene>
<protein>
    <submittedName>
        <fullName evidence="1">Uncharacterized protein</fullName>
    </submittedName>
</protein>
<keyword evidence="2" id="KW-1185">Reference proteome</keyword>
<dbReference type="AlphaFoldDB" id="A0A554NEZ9"/>
<organism evidence="1 2">
    <name type="scientific">Haloglomus irregulare</name>
    <dbReference type="NCBI Taxonomy" id="2234134"/>
    <lineage>
        <taxon>Archaea</taxon>
        <taxon>Methanobacteriati</taxon>
        <taxon>Methanobacteriota</taxon>
        <taxon>Stenosarchaea group</taxon>
        <taxon>Halobacteria</taxon>
        <taxon>Halobacteriales</taxon>
        <taxon>Natronomonadaceae</taxon>
        <taxon>Haloglomus</taxon>
    </lineage>
</organism>
<proteinExistence type="predicted"/>
<dbReference type="InParanoid" id="A0A554NEZ9"/>
<evidence type="ECO:0000313" key="2">
    <source>
        <dbReference type="Proteomes" id="UP000319894"/>
    </source>
</evidence>
<accession>A0A554NEZ9</accession>
<sequence>MTFATVTGVRYWNGSEESVYRVEAANESVVDRVVDAHSDSEIVNRSEGVAVVEAAREQPEPEEWWNGSLVMTYLQVPEYERVGTETRRNNTVVLYEPSSSFVRTENIGEQTVHLTNPSGEIVVDADTRRLLSADLSYELVSAKSWGDYLLNGVIRDSAQVRVTYEYQPDATVTPVERNAS</sequence>
<name>A0A554NEZ9_9EURY</name>
<reference evidence="1 2" key="1">
    <citation type="submission" date="2018-06" db="EMBL/GenBank/DDBJ databases">
        <title>Natronomonas sp. F16-60 a new haloarchaeon isolated from a solar saltern of Isla Cristina, Huelva, Spain.</title>
        <authorList>
            <person name="Duran-Viseras A."/>
            <person name="Sanchez-Porro C."/>
            <person name="Ventosa A."/>
        </authorList>
    </citation>
    <scope>NUCLEOTIDE SEQUENCE [LARGE SCALE GENOMIC DNA]</scope>
    <source>
        <strain evidence="1 2">F16-60</strain>
    </source>
</reference>
<dbReference type="Proteomes" id="UP000319894">
    <property type="component" value="Unassembled WGS sequence"/>
</dbReference>
<evidence type="ECO:0000313" key="1">
    <source>
        <dbReference type="EMBL" id="TSD15974.1"/>
    </source>
</evidence>
<dbReference type="EMBL" id="QMDX01000001">
    <property type="protein sequence ID" value="TSD15974.1"/>
    <property type="molecule type" value="Genomic_DNA"/>
</dbReference>
<comment type="caution">
    <text evidence="1">The sequence shown here is derived from an EMBL/GenBank/DDBJ whole genome shotgun (WGS) entry which is preliminary data.</text>
</comment>